<dbReference type="OrthoDB" id="9811352at2"/>
<name>A0A560WGI4_9MICO</name>
<feature type="region of interest" description="Disordered" evidence="2">
    <location>
        <begin position="161"/>
        <end position="189"/>
    </location>
</feature>
<dbReference type="CDD" id="cd05819">
    <property type="entry name" value="NHL"/>
    <property type="match status" value="1"/>
</dbReference>
<dbReference type="PANTHER" id="PTHR24104:SF25">
    <property type="entry name" value="PROTEIN LIN-41"/>
    <property type="match status" value="1"/>
</dbReference>
<dbReference type="InterPro" id="IPR011042">
    <property type="entry name" value="6-blade_b-propeller_TolB-like"/>
</dbReference>
<dbReference type="GO" id="GO:0008270">
    <property type="term" value="F:zinc ion binding"/>
    <property type="evidence" value="ECO:0007669"/>
    <property type="project" value="UniProtKB-KW"/>
</dbReference>
<dbReference type="RefSeq" id="WP_144854820.1">
    <property type="nucleotide sequence ID" value="NZ_BAAAYT010000001.1"/>
</dbReference>
<organism evidence="3 4">
    <name type="scientific">Marihabitans asiaticum</name>
    <dbReference type="NCBI Taxonomy" id="415218"/>
    <lineage>
        <taxon>Bacteria</taxon>
        <taxon>Bacillati</taxon>
        <taxon>Actinomycetota</taxon>
        <taxon>Actinomycetes</taxon>
        <taxon>Micrococcales</taxon>
        <taxon>Intrasporangiaceae</taxon>
        <taxon>Marihabitans</taxon>
    </lineage>
</organism>
<protein>
    <submittedName>
        <fullName evidence="3">NHL repeat-containing protein</fullName>
    </submittedName>
</protein>
<keyword evidence="1" id="KW-0677">Repeat</keyword>
<gene>
    <name evidence="3" type="ORF">FB557_0198</name>
</gene>
<evidence type="ECO:0000256" key="1">
    <source>
        <dbReference type="ARBA" id="ARBA00022737"/>
    </source>
</evidence>
<dbReference type="Pfam" id="PF01436">
    <property type="entry name" value="NHL"/>
    <property type="match status" value="1"/>
</dbReference>
<reference evidence="3 4" key="1">
    <citation type="submission" date="2019-06" db="EMBL/GenBank/DDBJ databases">
        <title>Sequencing the genomes of 1000 actinobacteria strains.</title>
        <authorList>
            <person name="Klenk H.-P."/>
        </authorList>
    </citation>
    <scope>NUCLEOTIDE SEQUENCE [LARGE SCALE GENOMIC DNA]</scope>
    <source>
        <strain evidence="3 4">DSM 18935</strain>
    </source>
</reference>
<dbReference type="EMBL" id="VIUW01000001">
    <property type="protein sequence ID" value="TWD16666.1"/>
    <property type="molecule type" value="Genomic_DNA"/>
</dbReference>
<sequence>MRVTILAKGDDGSAATSRPVEVDGTGSPVGVDPGDPASYGDWLPSVVLGAPAPGGLLLPPAAPTASWMYGPRGVHLEDDLVVVADTGNHRVLIWHGLPGEDGAPADVVLGQPDEHTEGPAAGGRGVAGGMHLPCGVTCHDGRLVVADAWHHRLLVWDEVPTATDTPPDRVLGQPDAEYAEPNSGGEPSASSMYWPFGIAVIDGRCYVADTGNRRVLVWRDGLPEPGQPADVVLGQPDATSREENRGGEPGPASFRWPHAIAAGGPHGSGGVWIADAGNHRVLGWGSHPERDEGADVVLGQPDMSSAGEFPYVPQVDRYRFPYGLATLDGAVAVADTANNRVLLQDGPVQQWRPQVALAQPDLAANGENRWYEVARDTLCWPYGLAWHRGQRELLAVADSGNNRVVLWERRGQP</sequence>
<evidence type="ECO:0000256" key="2">
    <source>
        <dbReference type="SAM" id="MobiDB-lite"/>
    </source>
</evidence>
<proteinExistence type="predicted"/>
<dbReference type="GO" id="GO:0061630">
    <property type="term" value="F:ubiquitin protein ligase activity"/>
    <property type="evidence" value="ECO:0007669"/>
    <property type="project" value="TreeGrafter"/>
</dbReference>
<feature type="region of interest" description="Disordered" evidence="2">
    <location>
        <begin position="1"/>
        <end position="36"/>
    </location>
</feature>
<dbReference type="GO" id="GO:0043161">
    <property type="term" value="P:proteasome-mediated ubiquitin-dependent protein catabolic process"/>
    <property type="evidence" value="ECO:0007669"/>
    <property type="project" value="TreeGrafter"/>
</dbReference>
<evidence type="ECO:0000313" key="3">
    <source>
        <dbReference type="EMBL" id="TWD16666.1"/>
    </source>
</evidence>
<evidence type="ECO:0000313" key="4">
    <source>
        <dbReference type="Proteomes" id="UP000315628"/>
    </source>
</evidence>
<dbReference type="Gene3D" id="2.120.10.30">
    <property type="entry name" value="TolB, C-terminal domain"/>
    <property type="match status" value="2"/>
</dbReference>
<dbReference type="AlphaFoldDB" id="A0A560WGI4"/>
<dbReference type="SUPFAM" id="SSF101898">
    <property type="entry name" value="NHL repeat"/>
    <property type="match status" value="1"/>
</dbReference>
<comment type="caution">
    <text evidence="3">The sequence shown here is derived from an EMBL/GenBank/DDBJ whole genome shotgun (WGS) entry which is preliminary data.</text>
</comment>
<keyword evidence="4" id="KW-1185">Reference proteome</keyword>
<accession>A0A560WGI4</accession>
<dbReference type="PANTHER" id="PTHR24104">
    <property type="entry name" value="E3 UBIQUITIN-PROTEIN LIGASE NHLRC1-RELATED"/>
    <property type="match status" value="1"/>
</dbReference>
<dbReference type="InterPro" id="IPR050952">
    <property type="entry name" value="TRIM-NHL_E3_ligases"/>
</dbReference>
<feature type="region of interest" description="Disordered" evidence="2">
    <location>
        <begin position="225"/>
        <end position="252"/>
    </location>
</feature>
<dbReference type="InterPro" id="IPR001258">
    <property type="entry name" value="NHL_repeat"/>
</dbReference>
<dbReference type="GO" id="GO:0000209">
    <property type="term" value="P:protein polyubiquitination"/>
    <property type="evidence" value="ECO:0007669"/>
    <property type="project" value="TreeGrafter"/>
</dbReference>
<dbReference type="Proteomes" id="UP000315628">
    <property type="component" value="Unassembled WGS sequence"/>
</dbReference>